<dbReference type="InterPro" id="IPR036866">
    <property type="entry name" value="RibonucZ/Hydroxyglut_hydro"/>
</dbReference>
<dbReference type="InterPro" id="IPR052159">
    <property type="entry name" value="Competence_DNA_uptake"/>
</dbReference>
<reference evidence="2 3" key="1">
    <citation type="journal article" date="2016" name="Nat. Commun.">
        <title>Thousands of microbial genomes shed light on interconnected biogeochemical processes in an aquifer system.</title>
        <authorList>
            <person name="Anantharaman K."/>
            <person name="Brown C.T."/>
            <person name="Hug L.A."/>
            <person name="Sharon I."/>
            <person name="Castelle C.J."/>
            <person name="Probst A.J."/>
            <person name="Thomas B.C."/>
            <person name="Singh A."/>
            <person name="Wilkins M.J."/>
            <person name="Karaoz U."/>
            <person name="Brodie E.L."/>
            <person name="Williams K.H."/>
            <person name="Hubbard S.S."/>
            <person name="Banfield J.F."/>
        </authorList>
    </citation>
    <scope>NUCLEOTIDE SEQUENCE [LARGE SCALE GENOMIC DNA]</scope>
</reference>
<feature type="transmembrane region" description="Helical" evidence="1">
    <location>
        <begin position="7"/>
        <end position="26"/>
    </location>
</feature>
<dbReference type="Gene3D" id="3.60.15.10">
    <property type="entry name" value="Ribonuclease Z/Hydroxyacylglutathione hydrolase-like"/>
    <property type="match status" value="1"/>
</dbReference>
<keyword evidence="1" id="KW-1133">Transmembrane helix</keyword>
<proteinExistence type="predicted"/>
<protein>
    <recommendedName>
        <fullName evidence="4">Metallo-beta-lactamase domain-containing protein</fullName>
    </recommendedName>
</protein>
<comment type="caution">
    <text evidence="2">The sequence shown here is derived from an EMBL/GenBank/DDBJ whole genome shotgun (WGS) entry which is preliminary data.</text>
</comment>
<dbReference type="InterPro" id="IPR035681">
    <property type="entry name" value="ComA-like_MBL"/>
</dbReference>
<dbReference type="EMBL" id="MFBH01000001">
    <property type="protein sequence ID" value="OGE00756.1"/>
    <property type="molecule type" value="Genomic_DNA"/>
</dbReference>
<keyword evidence="1" id="KW-0472">Membrane</keyword>
<evidence type="ECO:0008006" key="4">
    <source>
        <dbReference type="Google" id="ProtNLM"/>
    </source>
</evidence>
<evidence type="ECO:0000256" key="1">
    <source>
        <dbReference type="SAM" id="Phobius"/>
    </source>
</evidence>
<dbReference type="PANTHER" id="PTHR30619">
    <property type="entry name" value="DNA INTERNALIZATION/COMPETENCE PROTEIN COMEC/REC2"/>
    <property type="match status" value="1"/>
</dbReference>
<accession>A0A1F5H9K4</accession>
<dbReference type="PANTHER" id="PTHR30619:SF1">
    <property type="entry name" value="RECOMBINATION PROTEIN 2"/>
    <property type="match status" value="1"/>
</dbReference>
<sequence length="294" mass="32331">MDQKTKIFLTLAVIFAGLGLLLIFSFQNLGKFRLIFCDVGQGDGMLLVSHSGKQIIVDGGPGTKIVDCLSANMPFWDRTVELVVATHAQKDHIEGLLEVLARYKVGMIAETKVNNSSELYRAWQKAVENEKAKVYVAKAGDRLSIDAKQGQTLSIDILWPDAQRLSQWQASPPSDLNESAIVLRVNYGPSTSSGFCAYLTADIPKETLQGLIEKECQILKIAHHGSKTGTNEEILNEVRPRLAIIQVGKNSYGHPTKEVLDLLRSKAVKILRNDTNGIIEIKSDGRTFGAKSAR</sequence>
<evidence type="ECO:0000313" key="3">
    <source>
        <dbReference type="Proteomes" id="UP000178393"/>
    </source>
</evidence>
<dbReference type="Proteomes" id="UP000178393">
    <property type="component" value="Unassembled WGS sequence"/>
</dbReference>
<gene>
    <name evidence="2" type="ORF">A2W45_03975</name>
</gene>
<dbReference type="SUPFAM" id="SSF56281">
    <property type="entry name" value="Metallo-hydrolase/oxidoreductase"/>
    <property type="match status" value="1"/>
</dbReference>
<organism evidence="2 3">
    <name type="scientific">Candidatus Curtissbacteria bacterium RIFCSPHIGHO2_12_41_11</name>
    <dbReference type="NCBI Taxonomy" id="1797718"/>
    <lineage>
        <taxon>Bacteria</taxon>
        <taxon>Candidatus Curtissiibacteriota</taxon>
    </lineage>
</organism>
<dbReference type="CDD" id="cd07731">
    <property type="entry name" value="ComA-like_MBL-fold"/>
    <property type="match status" value="1"/>
</dbReference>
<evidence type="ECO:0000313" key="2">
    <source>
        <dbReference type="EMBL" id="OGE00756.1"/>
    </source>
</evidence>
<dbReference type="AlphaFoldDB" id="A0A1F5H9K4"/>
<name>A0A1F5H9K4_9BACT</name>
<keyword evidence="1" id="KW-0812">Transmembrane</keyword>